<dbReference type="HAMAP" id="MF_00500">
    <property type="entry name" value="Ribosomal_bS20"/>
    <property type="match status" value="1"/>
</dbReference>
<gene>
    <name evidence="6" type="primary">rpsT</name>
    <name evidence="8" type="ORF">A2W14_00955</name>
</gene>
<evidence type="ECO:0000313" key="9">
    <source>
        <dbReference type="Proteomes" id="UP000176665"/>
    </source>
</evidence>
<comment type="function">
    <text evidence="6">Binds directly to 16S ribosomal RNA.</text>
</comment>
<accession>A0A1F5YQ07</accession>
<evidence type="ECO:0000256" key="3">
    <source>
        <dbReference type="ARBA" id="ARBA00022980"/>
    </source>
</evidence>
<dbReference type="SUPFAM" id="SSF46992">
    <property type="entry name" value="Ribosomal protein S20"/>
    <property type="match status" value="1"/>
</dbReference>
<keyword evidence="1 6" id="KW-0699">rRNA-binding</keyword>
<keyword evidence="2 6" id="KW-0694">RNA-binding</keyword>
<dbReference type="InterPro" id="IPR002583">
    <property type="entry name" value="Ribosomal_bS20"/>
</dbReference>
<feature type="compositionally biased region" description="Basic residues" evidence="7">
    <location>
        <begin position="1"/>
        <end position="22"/>
    </location>
</feature>
<protein>
    <recommendedName>
        <fullName evidence="5 6">Small ribosomal subunit protein bS20</fullName>
    </recommendedName>
</protein>
<dbReference type="Gene3D" id="1.20.58.110">
    <property type="entry name" value="Ribosomal protein S20"/>
    <property type="match status" value="1"/>
</dbReference>
<keyword evidence="4 6" id="KW-0687">Ribonucleoprotein</keyword>
<proteinExistence type="inferred from homology"/>
<keyword evidence="3 6" id="KW-0689">Ribosomal protein</keyword>
<evidence type="ECO:0000256" key="1">
    <source>
        <dbReference type="ARBA" id="ARBA00022730"/>
    </source>
</evidence>
<dbReference type="EMBL" id="MFJA01000067">
    <property type="protein sequence ID" value="OGG02281.1"/>
    <property type="molecule type" value="Genomic_DNA"/>
</dbReference>
<dbReference type="InterPro" id="IPR036510">
    <property type="entry name" value="Ribosomal_bS20_sf"/>
</dbReference>
<dbReference type="GO" id="GO:0019843">
    <property type="term" value="F:rRNA binding"/>
    <property type="evidence" value="ECO:0007669"/>
    <property type="project" value="UniProtKB-UniRule"/>
</dbReference>
<name>A0A1F5YQ07_9BACT</name>
<dbReference type="STRING" id="1798371.A2W14_00955"/>
<feature type="region of interest" description="Disordered" evidence="7">
    <location>
        <begin position="1"/>
        <end position="26"/>
    </location>
</feature>
<evidence type="ECO:0000256" key="2">
    <source>
        <dbReference type="ARBA" id="ARBA00022884"/>
    </source>
</evidence>
<dbReference type="GO" id="GO:1990904">
    <property type="term" value="C:ribonucleoprotein complex"/>
    <property type="evidence" value="ECO:0007669"/>
    <property type="project" value="UniProtKB-KW"/>
</dbReference>
<dbReference type="NCBIfam" id="TIGR00029">
    <property type="entry name" value="S20"/>
    <property type="match status" value="1"/>
</dbReference>
<comment type="similarity">
    <text evidence="6">Belongs to the bacterial ribosomal protein bS20 family.</text>
</comment>
<sequence length="91" mass="10318">MPVTRSAKKKLKQDKKRQKSNKTVKNAVAQSIKQYRKKPTEKLLSKTYSLLDRALKKNLIHKNKVARLKSALAKLGPSKPKAKIAPAKKKK</sequence>
<organism evidence="8 9">
    <name type="scientific">Candidatus Gottesmanbacteria bacterium RBG_16_37_8</name>
    <dbReference type="NCBI Taxonomy" id="1798371"/>
    <lineage>
        <taxon>Bacteria</taxon>
        <taxon>Candidatus Gottesmaniibacteriota</taxon>
    </lineage>
</organism>
<reference evidence="8 9" key="1">
    <citation type="journal article" date="2016" name="Nat. Commun.">
        <title>Thousands of microbial genomes shed light on interconnected biogeochemical processes in an aquifer system.</title>
        <authorList>
            <person name="Anantharaman K."/>
            <person name="Brown C.T."/>
            <person name="Hug L.A."/>
            <person name="Sharon I."/>
            <person name="Castelle C.J."/>
            <person name="Probst A.J."/>
            <person name="Thomas B.C."/>
            <person name="Singh A."/>
            <person name="Wilkins M.J."/>
            <person name="Karaoz U."/>
            <person name="Brodie E.L."/>
            <person name="Williams K.H."/>
            <person name="Hubbard S.S."/>
            <person name="Banfield J.F."/>
        </authorList>
    </citation>
    <scope>NUCLEOTIDE SEQUENCE [LARGE SCALE GENOMIC DNA]</scope>
</reference>
<dbReference type="GO" id="GO:0006412">
    <property type="term" value="P:translation"/>
    <property type="evidence" value="ECO:0007669"/>
    <property type="project" value="UniProtKB-UniRule"/>
</dbReference>
<evidence type="ECO:0000256" key="4">
    <source>
        <dbReference type="ARBA" id="ARBA00023274"/>
    </source>
</evidence>
<dbReference type="AlphaFoldDB" id="A0A1F5YQ07"/>
<dbReference type="Pfam" id="PF01649">
    <property type="entry name" value="Ribosomal_S20p"/>
    <property type="match status" value="1"/>
</dbReference>
<evidence type="ECO:0000256" key="5">
    <source>
        <dbReference type="ARBA" id="ARBA00035136"/>
    </source>
</evidence>
<comment type="caution">
    <text evidence="8">The sequence shown here is derived from an EMBL/GenBank/DDBJ whole genome shotgun (WGS) entry which is preliminary data.</text>
</comment>
<dbReference type="Proteomes" id="UP000176665">
    <property type="component" value="Unassembled WGS sequence"/>
</dbReference>
<dbReference type="GO" id="GO:0005840">
    <property type="term" value="C:ribosome"/>
    <property type="evidence" value="ECO:0007669"/>
    <property type="project" value="UniProtKB-KW"/>
</dbReference>
<evidence type="ECO:0000256" key="6">
    <source>
        <dbReference type="HAMAP-Rule" id="MF_00500"/>
    </source>
</evidence>
<evidence type="ECO:0000313" key="8">
    <source>
        <dbReference type="EMBL" id="OGG02281.1"/>
    </source>
</evidence>
<dbReference type="GO" id="GO:0003735">
    <property type="term" value="F:structural constituent of ribosome"/>
    <property type="evidence" value="ECO:0007669"/>
    <property type="project" value="InterPro"/>
</dbReference>
<evidence type="ECO:0000256" key="7">
    <source>
        <dbReference type="SAM" id="MobiDB-lite"/>
    </source>
</evidence>